<accession>A0A8B7QLQ2</accession>
<dbReference type="AlphaFoldDB" id="A0A8B7QLQ2"/>
<proteinExistence type="predicted"/>
<evidence type="ECO:0000313" key="2">
    <source>
        <dbReference type="Proteomes" id="UP000694851"/>
    </source>
</evidence>
<evidence type="ECO:0000313" key="3">
    <source>
        <dbReference type="RefSeq" id="XP_019489704.1"/>
    </source>
</evidence>
<name>A0A8B7QLQ2_HIPAR</name>
<reference evidence="3" key="1">
    <citation type="submission" date="2025-08" db="UniProtKB">
        <authorList>
            <consortium name="RefSeq"/>
        </authorList>
    </citation>
    <scope>IDENTIFICATION</scope>
    <source>
        <tissue evidence="3">Muscle</tissue>
    </source>
</reference>
<evidence type="ECO:0000256" key="1">
    <source>
        <dbReference type="SAM" id="MobiDB-lite"/>
    </source>
</evidence>
<feature type="region of interest" description="Disordered" evidence="1">
    <location>
        <begin position="162"/>
        <end position="188"/>
    </location>
</feature>
<sequence length="244" mass="26451">MNPTFLCFFAENLKSELPEAGSPESGEPQAQFRRKPRVPAREEPFPPELGAEGGQRPSRTCAPVPDPQHWAGVFRVESQPRLPQELFLAAPPCPSLQRGRRWLALAARRLRPVSPRRRWLLVSSTRAGPGTEHVWKRSAASAAAGAELGCVRLSPFTARPQERSASAAPLSPAERGALAVAGPSAAHRSPLLATRNSGREEAFAHRMENWRDEGRGAGVVAKPQASQTPSGLLCCPRCHLLSET</sequence>
<protein>
    <submittedName>
        <fullName evidence="3">Uncharacterized protein LOC109377723 isoform X3</fullName>
    </submittedName>
</protein>
<gene>
    <name evidence="3" type="primary">LOC109377723</name>
</gene>
<dbReference type="RefSeq" id="XP_019489704.1">
    <property type="nucleotide sequence ID" value="XM_019634159.1"/>
</dbReference>
<keyword evidence="2" id="KW-1185">Reference proteome</keyword>
<dbReference type="GeneID" id="109377723"/>
<feature type="region of interest" description="Disordered" evidence="1">
    <location>
        <begin position="17"/>
        <end position="64"/>
    </location>
</feature>
<organism evidence="2 3">
    <name type="scientific">Hipposideros armiger</name>
    <name type="common">Great Himalayan leaf-nosed bat</name>
    <dbReference type="NCBI Taxonomy" id="186990"/>
    <lineage>
        <taxon>Eukaryota</taxon>
        <taxon>Metazoa</taxon>
        <taxon>Chordata</taxon>
        <taxon>Craniata</taxon>
        <taxon>Vertebrata</taxon>
        <taxon>Euteleostomi</taxon>
        <taxon>Mammalia</taxon>
        <taxon>Eutheria</taxon>
        <taxon>Laurasiatheria</taxon>
        <taxon>Chiroptera</taxon>
        <taxon>Yinpterochiroptera</taxon>
        <taxon>Rhinolophoidea</taxon>
        <taxon>Hipposideridae</taxon>
        <taxon>Hipposideros</taxon>
    </lineage>
</organism>
<dbReference type="Proteomes" id="UP000694851">
    <property type="component" value="Unplaced"/>
</dbReference>